<evidence type="ECO:0000256" key="1">
    <source>
        <dbReference type="SAM" id="MobiDB-lite"/>
    </source>
</evidence>
<protein>
    <recommendedName>
        <fullName evidence="4">Histidine kinase-like ATPase domain-containing protein</fullName>
    </recommendedName>
</protein>
<organism evidence="2 3">
    <name type="scientific">Streptomyces indicus</name>
    <dbReference type="NCBI Taxonomy" id="417292"/>
    <lineage>
        <taxon>Bacteria</taxon>
        <taxon>Bacillati</taxon>
        <taxon>Actinomycetota</taxon>
        <taxon>Actinomycetes</taxon>
        <taxon>Kitasatosporales</taxon>
        <taxon>Streptomycetaceae</taxon>
        <taxon>Streptomyces</taxon>
    </lineage>
</organism>
<dbReference type="PANTHER" id="PTHR35526:SF3">
    <property type="entry name" value="ANTI-SIGMA-F FACTOR RSBW"/>
    <property type="match status" value="1"/>
</dbReference>
<dbReference type="PANTHER" id="PTHR35526">
    <property type="entry name" value="ANTI-SIGMA-F FACTOR RSBW-RELATED"/>
    <property type="match status" value="1"/>
</dbReference>
<dbReference type="RefSeq" id="WP_218137317.1">
    <property type="nucleotide sequence ID" value="NZ_FNFF01000007.1"/>
</dbReference>
<dbReference type="InterPro" id="IPR050267">
    <property type="entry name" value="Anti-sigma-factor_SerPK"/>
</dbReference>
<accession>A0A1G9BHF2</accession>
<reference evidence="2 3" key="1">
    <citation type="submission" date="2016-10" db="EMBL/GenBank/DDBJ databases">
        <authorList>
            <person name="de Groot N.N."/>
        </authorList>
    </citation>
    <scope>NUCLEOTIDE SEQUENCE [LARGE SCALE GENOMIC DNA]</scope>
    <source>
        <strain evidence="2 3">CGMCC 4.5727</strain>
    </source>
</reference>
<dbReference type="AlphaFoldDB" id="A0A1G9BHF2"/>
<gene>
    <name evidence="2" type="ORF">SAMN05421806_10762</name>
</gene>
<evidence type="ECO:0000313" key="3">
    <source>
        <dbReference type="Proteomes" id="UP000199155"/>
    </source>
</evidence>
<dbReference type="STRING" id="417292.SAMN05421806_10762"/>
<evidence type="ECO:0000313" key="2">
    <source>
        <dbReference type="EMBL" id="SDK38958.1"/>
    </source>
</evidence>
<name>A0A1G9BHF2_9ACTN</name>
<evidence type="ECO:0008006" key="4">
    <source>
        <dbReference type="Google" id="ProtNLM"/>
    </source>
</evidence>
<keyword evidence="3" id="KW-1185">Reference proteome</keyword>
<feature type="region of interest" description="Disordered" evidence="1">
    <location>
        <begin position="1"/>
        <end position="21"/>
    </location>
</feature>
<sequence length="167" mass="17551">MSLTAPAPTLTLIRTTDPEPGATPATLTYSLTLPAALSTPSVARHATARILATHHLSELADAAIQAVGELTSTACRLTSAPQVYVSLRYRAAALRVIVYDGEPRPSNPRLVAAVDARRRTALRLLARVVKSCGGTWGCDESPEPGGGTRMWAVLPHATTAAYPQSSP</sequence>
<proteinExistence type="predicted"/>
<dbReference type="InterPro" id="IPR036890">
    <property type="entry name" value="HATPase_C_sf"/>
</dbReference>
<dbReference type="Proteomes" id="UP000199155">
    <property type="component" value="Unassembled WGS sequence"/>
</dbReference>
<dbReference type="Gene3D" id="3.30.565.10">
    <property type="entry name" value="Histidine kinase-like ATPase, C-terminal domain"/>
    <property type="match status" value="1"/>
</dbReference>
<dbReference type="EMBL" id="FNFF01000007">
    <property type="protein sequence ID" value="SDK38958.1"/>
    <property type="molecule type" value="Genomic_DNA"/>
</dbReference>